<dbReference type="InterPro" id="IPR001902">
    <property type="entry name" value="SLC26A/SulP_fam"/>
</dbReference>
<feature type="transmembrane region" description="Helical" evidence="5">
    <location>
        <begin position="379"/>
        <end position="409"/>
    </location>
</feature>
<dbReference type="InterPro" id="IPR011547">
    <property type="entry name" value="SLC26A/SulP_dom"/>
</dbReference>
<feature type="transmembrane region" description="Helical" evidence="5">
    <location>
        <begin position="77"/>
        <end position="107"/>
    </location>
</feature>
<evidence type="ECO:0000256" key="3">
    <source>
        <dbReference type="ARBA" id="ARBA00022989"/>
    </source>
</evidence>
<feature type="transmembrane region" description="Helical" evidence="5">
    <location>
        <begin position="289"/>
        <end position="307"/>
    </location>
</feature>
<feature type="transmembrane region" description="Helical" evidence="5">
    <location>
        <begin position="169"/>
        <end position="188"/>
    </location>
</feature>
<evidence type="ECO:0000256" key="4">
    <source>
        <dbReference type="ARBA" id="ARBA00023136"/>
    </source>
</evidence>
<comment type="subcellular location">
    <subcellularLocation>
        <location evidence="1">Membrane</location>
        <topology evidence="1">Multi-pass membrane protein</topology>
    </subcellularLocation>
</comment>
<keyword evidence="3 5" id="KW-1133">Transmembrane helix</keyword>
<keyword evidence="8" id="KW-1185">Reference proteome</keyword>
<dbReference type="CDD" id="cd07042">
    <property type="entry name" value="STAS_SulP_like_sulfate_transporter"/>
    <property type="match status" value="1"/>
</dbReference>
<evidence type="ECO:0000259" key="6">
    <source>
        <dbReference type="PROSITE" id="PS50801"/>
    </source>
</evidence>
<dbReference type="InterPro" id="IPR036513">
    <property type="entry name" value="STAS_dom_sf"/>
</dbReference>
<organism evidence="7 8">
    <name type="scientific">Eikenella glucosivorans</name>
    <dbReference type="NCBI Taxonomy" id="2766967"/>
    <lineage>
        <taxon>Bacteria</taxon>
        <taxon>Pseudomonadati</taxon>
        <taxon>Pseudomonadota</taxon>
        <taxon>Betaproteobacteria</taxon>
        <taxon>Neisseriales</taxon>
        <taxon>Neisseriaceae</taxon>
        <taxon>Eikenella</taxon>
    </lineage>
</organism>
<dbReference type="Pfam" id="PF00916">
    <property type="entry name" value="Sulfate_transp"/>
    <property type="match status" value="1"/>
</dbReference>
<feature type="transmembrane region" description="Helical" evidence="5">
    <location>
        <begin position="22"/>
        <end position="43"/>
    </location>
</feature>
<dbReference type="Proteomes" id="UP000768471">
    <property type="component" value="Unassembled WGS sequence"/>
</dbReference>
<sequence>MIAWIEAGRAGLLARQYWLRNLAAGAIVGVVALPLSMAFAIATGVKPEQGIYTAIVAGLVVAVCGGSRVQIAGPTGAFIAILAGITAKFGFSGLQIATIMAGIILLLMGIFRLGAMIRFIPMPVVLGFTAGIGVVIWVGQWAAFFGLPKASGEYFHEQFVSLLHSLPQLHPATTALGLVSLALLIAVPRHPKLRRIPSPMVVLIAATLLQSLFHFKGVATIGSAYGAIPQKLPGFSLPAFTWAQVSLLTLPAFTIAMLGAIESLLSAVVADGMAGTRHSSNQELIGQGLANIITPFFGGFAATGAIARTATNIRQGGNSPLAGVVHALTLALILLIAAPLAANIPLAALAAILFQVAWNMSEPKRCINMLRRAPRADTALFLITFSLTVLVDLVVAVNIGVILATLHFLRQMANAVEVRKDESSGDAEALPEDVQMFIVNGPFFFGAMEKFEKTLADINTQPRAVVLRMRWVPYIDMTGILTLERVIQRLQGRGIRVLVSGANEQVRGSLIRSGIVALLGEGNFMRDFDTAVQTLRAEAATKAKAEAGTPVP</sequence>
<feature type="transmembrane region" description="Helical" evidence="5">
    <location>
        <begin position="119"/>
        <end position="139"/>
    </location>
</feature>
<evidence type="ECO:0000313" key="7">
    <source>
        <dbReference type="EMBL" id="MBH5329776.1"/>
    </source>
</evidence>
<dbReference type="EMBL" id="JACSGR010000006">
    <property type="protein sequence ID" value="MBH5329776.1"/>
    <property type="molecule type" value="Genomic_DNA"/>
</dbReference>
<gene>
    <name evidence="7" type="ORF">H9Q10_08855</name>
</gene>
<dbReference type="Pfam" id="PF01740">
    <property type="entry name" value="STAS"/>
    <property type="match status" value="1"/>
</dbReference>
<dbReference type="PANTHER" id="PTHR11814">
    <property type="entry name" value="SULFATE TRANSPORTER"/>
    <property type="match status" value="1"/>
</dbReference>
<dbReference type="SUPFAM" id="SSF52091">
    <property type="entry name" value="SpoIIaa-like"/>
    <property type="match status" value="1"/>
</dbReference>
<dbReference type="PROSITE" id="PS50801">
    <property type="entry name" value="STAS"/>
    <property type="match status" value="1"/>
</dbReference>
<evidence type="ECO:0000256" key="2">
    <source>
        <dbReference type="ARBA" id="ARBA00022692"/>
    </source>
</evidence>
<feature type="transmembrane region" description="Helical" evidence="5">
    <location>
        <begin position="327"/>
        <end position="358"/>
    </location>
</feature>
<keyword evidence="4 5" id="KW-0472">Membrane</keyword>
<evidence type="ECO:0000256" key="5">
    <source>
        <dbReference type="SAM" id="Phobius"/>
    </source>
</evidence>
<feature type="domain" description="STAS" evidence="6">
    <location>
        <begin position="432"/>
        <end position="535"/>
    </location>
</feature>
<evidence type="ECO:0000256" key="1">
    <source>
        <dbReference type="ARBA" id="ARBA00004141"/>
    </source>
</evidence>
<reference evidence="7 8" key="1">
    <citation type="submission" date="2020-09" db="EMBL/GenBank/DDBJ databases">
        <title>Eikenella S3660 sp. nov., isolated from a throat swab.</title>
        <authorList>
            <person name="Buhl M."/>
        </authorList>
    </citation>
    <scope>NUCLEOTIDE SEQUENCE [LARGE SCALE GENOMIC DNA]</scope>
    <source>
        <strain evidence="7 8">S3360</strain>
    </source>
</reference>
<accession>A0ABS0NBU3</accession>
<dbReference type="Gene3D" id="3.30.750.24">
    <property type="entry name" value="STAS domain"/>
    <property type="match status" value="1"/>
</dbReference>
<feature type="transmembrane region" description="Helical" evidence="5">
    <location>
        <begin position="248"/>
        <end position="269"/>
    </location>
</feature>
<keyword evidence="2 5" id="KW-0812">Transmembrane</keyword>
<name>A0ABS0NBU3_9NEIS</name>
<dbReference type="InterPro" id="IPR002645">
    <property type="entry name" value="STAS_dom"/>
</dbReference>
<evidence type="ECO:0000313" key="8">
    <source>
        <dbReference type="Proteomes" id="UP000768471"/>
    </source>
</evidence>
<comment type="caution">
    <text evidence="7">The sequence shown here is derived from an EMBL/GenBank/DDBJ whole genome shotgun (WGS) entry which is preliminary data.</text>
</comment>
<proteinExistence type="predicted"/>
<dbReference type="RefSeq" id="WP_197903601.1">
    <property type="nucleotide sequence ID" value="NZ_JACSGR010000006.1"/>
</dbReference>
<protein>
    <submittedName>
        <fullName evidence="7">STAS domain-containing protein</fullName>
    </submittedName>
</protein>
<feature type="transmembrane region" description="Helical" evidence="5">
    <location>
        <begin position="200"/>
        <end position="228"/>
    </location>
</feature>